<keyword evidence="2" id="KW-1185">Reference proteome</keyword>
<sequence length="1137" mass="127093">MPLSYHHTIGAIGVNLFKIARKPIYGYSLAASTALFAVLFDAIQLLQAFSPSMAAVKGLYGSINEFLKYCSQSGDSAYSAFRSLLERLEDPKTRTEARIFFAHLKKKLESDGASGHCLDTYHFQIQDVYLGQNEGYQTRNKLTMMVIPSIFMPEDWSFTFYEGLNRHPDTIFKDKIVAELGCGNGWISIAIAERWLPSKVYGLDINPRAVKIAWINLYLNAFDENGEPIYDHEKKTLLERVEFYESDLLSYCRDNHIELERIVGCIPQILNPNPDAMSKLVTENASEEFLYSLSNYCALQGFVEDQFGLGLIARAVEEGIDVIKPMGIMIFNMGGRPGQAVCKRLFERRGLIVDQLWQTKILQASDTDISALVEIEKNNPHRFEFFMGLVGDQPICARTAWAFGKAGGRISHALSVYSCQLRQPNQVKKIFEFLKNGFQDISNSLDLSFEDDSVADEKIPFLAYLAGVLKDNSHFQYEPPSGSKRFRNLIAGFMKTYHHVPITADNVVVFPSRGTAIENALQLFTPRLAIVDDHLSRNLPRQWLTSLEMEHKENDNLSANAITVIEAPRQSDLMIELIKKLRPQVVVTGMAEFESVTSSAFEHILMTTREIGARLFIDISDQFELSSLPSSNGVLKYLARTPLPSHAAIICGLLKNQVYKDLEVAFVISEEPTICKALSKSVELLQGNTALISQYYYGCLFHELLSFQLPDRHLPAEREPEVAKSSEMIGYSTSAMSVLTSSEFSITETENSPLIHMDVDQIFLPTPTPVKSAIFESFARQNVTESECDITPSLKKFIKTTYGFSTNQNSEFIYADCPQPIFTKLLLTCIQEGGTLCFPTGSNGNYVSVAKFLNAKIVPVVTKLENHFKMTENLLSGVLENVSKPWVYISGPTVNPTGVIYSNEEIGDLLTVCAKYGARVIIDTSFSGVEFNSSDWDLDGSLVKLISGKPSFNVCLLGGLFFKMVTGGISFGFLVIDRRFWDDGVYNFSGMNKPHSTVRYTAKKLLDLRDQNVGHLLDATQGQRKLLAGRFKRLKETLERCGWEVVEADAGVSIIAKPSSCIGKNIQLNKEDGSGSSWKPNLNDSNIREAMVRATGLCINGPSWTGIPGYFRFTLALQDTDFNRALQCITKFSELVK</sequence>
<reference evidence="1 2" key="2">
    <citation type="journal article" date="2022" name="Mol. Ecol. Resour.">
        <title>The genomes of chicory, endive, great burdock and yacon provide insights into Asteraceae paleo-polyploidization history and plant inulin production.</title>
        <authorList>
            <person name="Fan W."/>
            <person name="Wang S."/>
            <person name="Wang H."/>
            <person name="Wang A."/>
            <person name="Jiang F."/>
            <person name="Liu H."/>
            <person name="Zhao H."/>
            <person name="Xu D."/>
            <person name="Zhang Y."/>
        </authorList>
    </citation>
    <scope>NUCLEOTIDE SEQUENCE [LARGE SCALE GENOMIC DNA]</scope>
    <source>
        <strain evidence="2">cv. Punajuju</strain>
        <tissue evidence="1">Leaves</tissue>
    </source>
</reference>
<comment type="caution">
    <text evidence="1">The sequence shown here is derived from an EMBL/GenBank/DDBJ whole genome shotgun (WGS) entry which is preliminary data.</text>
</comment>
<organism evidence="1 2">
    <name type="scientific">Cichorium intybus</name>
    <name type="common">Chicory</name>
    <dbReference type="NCBI Taxonomy" id="13427"/>
    <lineage>
        <taxon>Eukaryota</taxon>
        <taxon>Viridiplantae</taxon>
        <taxon>Streptophyta</taxon>
        <taxon>Embryophyta</taxon>
        <taxon>Tracheophyta</taxon>
        <taxon>Spermatophyta</taxon>
        <taxon>Magnoliopsida</taxon>
        <taxon>eudicotyledons</taxon>
        <taxon>Gunneridae</taxon>
        <taxon>Pentapetalae</taxon>
        <taxon>asterids</taxon>
        <taxon>campanulids</taxon>
        <taxon>Asterales</taxon>
        <taxon>Asteraceae</taxon>
        <taxon>Cichorioideae</taxon>
        <taxon>Cichorieae</taxon>
        <taxon>Cichoriinae</taxon>
        <taxon>Cichorium</taxon>
    </lineage>
</organism>
<name>A0ACB9ADG6_CICIN</name>
<proteinExistence type="predicted"/>
<protein>
    <submittedName>
        <fullName evidence="1">Uncharacterized protein</fullName>
    </submittedName>
</protein>
<evidence type="ECO:0000313" key="2">
    <source>
        <dbReference type="Proteomes" id="UP001055811"/>
    </source>
</evidence>
<evidence type="ECO:0000313" key="1">
    <source>
        <dbReference type="EMBL" id="KAI3707776.1"/>
    </source>
</evidence>
<gene>
    <name evidence="1" type="ORF">L2E82_36587</name>
</gene>
<reference evidence="2" key="1">
    <citation type="journal article" date="2022" name="Mol. Ecol. Resour.">
        <title>The genomes of chicory, endive, great burdock and yacon provide insights into Asteraceae palaeo-polyploidization history and plant inulin production.</title>
        <authorList>
            <person name="Fan W."/>
            <person name="Wang S."/>
            <person name="Wang H."/>
            <person name="Wang A."/>
            <person name="Jiang F."/>
            <person name="Liu H."/>
            <person name="Zhao H."/>
            <person name="Xu D."/>
            <person name="Zhang Y."/>
        </authorList>
    </citation>
    <scope>NUCLEOTIDE SEQUENCE [LARGE SCALE GENOMIC DNA]</scope>
    <source>
        <strain evidence="2">cv. Punajuju</strain>
    </source>
</reference>
<dbReference type="EMBL" id="CM042015">
    <property type="protein sequence ID" value="KAI3707776.1"/>
    <property type="molecule type" value="Genomic_DNA"/>
</dbReference>
<dbReference type="Proteomes" id="UP001055811">
    <property type="component" value="Linkage Group LG07"/>
</dbReference>
<accession>A0ACB9ADG6</accession>